<gene>
    <name evidence="1" type="ORF">DEJ49_33285</name>
</gene>
<organism evidence="1 2">
    <name type="scientific">Streptomyces venezuelae</name>
    <dbReference type="NCBI Taxonomy" id="54571"/>
    <lineage>
        <taxon>Bacteria</taxon>
        <taxon>Bacillati</taxon>
        <taxon>Actinomycetota</taxon>
        <taxon>Actinomycetes</taxon>
        <taxon>Kitasatosporales</taxon>
        <taxon>Streptomycetaceae</taxon>
        <taxon>Streptomyces</taxon>
    </lineage>
</organism>
<protein>
    <submittedName>
        <fullName evidence="1">Uncharacterized protein</fullName>
    </submittedName>
</protein>
<accession>A0A5P2CQT9</accession>
<sequence>MTIKKKRSLPATPPEPPRNERLRVYCKVCGEVQHNYDPRRALADGSSVPLGSDARRTLFDGVVSKHRRTVLMSDQLMTVITITCPGGPVDLAKDRAP</sequence>
<name>A0A5P2CQT9_STRVZ</name>
<evidence type="ECO:0000313" key="2">
    <source>
        <dbReference type="Proteomes" id="UP000324015"/>
    </source>
</evidence>
<evidence type="ECO:0000313" key="1">
    <source>
        <dbReference type="EMBL" id="QES45215.1"/>
    </source>
</evidence>
<dbReference type="EMBL" id="CP029191">
    <property type="protein sequence ID" value="QES45215.1"/>
    <property type="molecule type" value="Genomic_DNA"/>
</dbReference>
<proteinExistence type="predicted"/>
<dbReference type="AlphaFoldDB" id="A0A5P2CQT9"/>
<reference evidence="1 2" key="1">
    <citation type="submission" date="2018-05" db="EMBL/GenBank/DDBJ databases">
        <title>Streptomyces venezuelae.</title>
        <authorList>
            <person name="Kim W."/>
            <person name="Lee N."/>
            <person name="Cho B.-K."/>
        </authorList>
    </citation>
    <scope>NUCLEOTIDE SEQUENCE [LARGE SCALE GENOMIC DNA]</scope>
    <source>
        <strain evidence="1 2">ATCC 14585</strain>
    </source>
</reference>
<dbReference type="Proteomes" id="UP000324015">
    <property type="component" value="Chromosome"/>
</dbReference>
<dbReference type="RefSeq" id="WP_150187527.1">
    <property type="nucleotide sequence ID" value="NZ_CP029191.1"/>
</dbReference>